<dbReference type="EMBL" id="PXYI01000003">
    <property type="protein sequence ID" value="PSJ40818.1"/>
    <property type="molecule type" value="Genomic_DNA"/>
</dbReference>
<evidence type="ECO:0000259" key="2">
    <source>
        <dbReference type="PROSITE" id="PS51762"/>
    </source>
</evidence>
<comment type="similarity">
    <text evidence="1">Belongs to the glycosyl hydrolase 16 family.</text>
</comment>
<dbReference type="InterPro" id="IPR013320">
    <property type="entry name" value="ConA-like_dom_sf"/>
</dbReference>
<comment type="caution">
    <text evidence="3">The sequence shown here is derived from an EMBL/GenBank/DDBJ whole genome shotgun (WGS) entry which is preliminary data.</text>
</comment>
<dbReference type="InterPro" id="IPR050546">
    <property type="entry name" value="Glycosyl_Hydrlase_16"/>
</dbReference>
<name>A0A2P7QS67_9SPHN</name>
<evidence type="ECO:0000313" key="4">
    <source>
        <dbReference type="Proteomes" id="UP000241167"/>
    </source>
</evidence>
<accession>A0A2P7QS67</accession>
<keyword evidence="4" id="KW-1185">Reference proteome</keyword>
<dbReference type="PROSITE" id="PS51762">
    <property type="entry name" value="GH16_2"/>
    <property type="match status" value="1"/>
</dbReference>
<dbReference type="PANTHER" id="PTHR10963">
    <property type="entry name" value="GLYCOSYL HYDROLASE-RELATED"/>
    <property type="match status" value="1"/>
</dbReference>
<reference evidence="3 4" key="1">
    <citation type="submission" date="2018-03" db="EMBL/GenBank/DDBJ databases">
        <title>The draft genome of Sphingosinicella sp. GL-C-18.</title>
        <authorList>
            <person name="Liu L."/>
            <person name="Li L."/>
            <person name="Liang L."/>
            <person name="Zhang X."/>
            <person name="Wang T."/>
        </authorList>
    </citation>
    <scope>NUCLEOTIDE SEQUENCE [LARGE SCALE GENOMIC DNA]</scope>
    <source>
        <strain evidence="3 4">GL-C-18</strain>
    </source>
</reference>
<dbReference type="GO" id="GO:0005975">
    <property type="term" value="P:carbohydrate metabolic process"/>
    <property type="evidence" value="ECO:0007669"/>
    <property type="project" value="InterPro"/>
</dbReference>
<gene>
    <name evidence="3" type="ORF">C7I55_11055</name>
</gene>
<sequence>MILLPILLLVAPDVPLAPEPTYQLVWSDEFDRDGLADAAKWSYDTEANKRGWYNDEKQYYAEARRKNSRVENGRLIIEAHREPDAARTLPDWGGQAYTSARLVTRGKANWTYGFFEVRAKLPCGRGSWPAIWTLADQGKRGWPTDGEIDIMEHVGYEPGVVHHTIHTAAFNHVKGTHKTANRKVTDVCGAFHDYQLDWQPDRIRIGIDGAAVFTFDKPSDDPAEWPFDAPHYLILNVAVGGTWGGAQGIDDAALPQRMEVDHVRVWQRATADTAIKRPSSQSTR</sequence>
<organism evidence="3 4">
    <name type="scientific">Allosphingosinicella deserti</name>
    <dbReference type="NCBI Taxonomy" id="2116704"/>
    <lineage>
        <taxon>Bacteria</taxon>
        <taxon>Pseudomonadati</taxon>
        <taxon>Pseudomonadota</taxon>
        <taxon>Alphaproteobacteria</taxon>
        <taxon>Sphingomonadales</taxon>
        <taxon>Sphingomonadaceae</taxon>
        <taxon>Allosphingosinicella</taxon>
    </lineage>
</organism>
<dbReference type="GO" id="GO:0004553">
    <property type="term" value="F:hydrolase activity, hydrolyzing O-glycosyl compounds"/>
    <property type="evidence" value="ECO:0007669"/>
    <property type="project" value="InterPro"/>
</dbReference>
<feature type="domain" description="GH16" evidence="2">
    <location>
        <begin position="12"/>
        <end position="271"/>
    </location>
</feature>
<dbReference type="CDD" id="cd08023">
    <property type="entry name" value="GH16_laminarinase_like"/>
    <property type="match status" value="1"/>
</dbReference>
<dbReference type="RefSeq" id="WP_106512971.1">
    <property type="nucleotide sequence ID" value="NZ_PXYI01000003.1"/>
</dbReference>
<dbReference type="Proteomes" id="UP000241167">
    <property type="component" value="Unassembled WGS sequence"/>
</dbReference>
<evidence type="ECO:0000256" key="1">
    <source>
        <dbReference type="ARBA" id="ARBA00006865"/>
    </source>
</evidence>
<dbReference type="Gene3D" id="2.60.120.200">
    <property type="match status" value="1"/>
</dbReference>
<dbReference type="SUPFAM" id="SSF49899">
    <property type="entry name" value="Concanavalin A-like lectins/glucanases"/>
    <property type="match status" value="1"/>
</dbReference>
<dbReference type="InterPro" id="IPR000757">
    <property type="entry name" value="Beta-glucanase-like"/>
</dbReference>
<evidence type="ECO:0000313" key="3">
    <source>
        <dbReference type="EMBL" id="PSJ40818.1"/>
    </source>
</evidence>
<protein>
    <submittedName>
        <fullName evidence="3">Glycoside hydrolase</fullName>
    </submittedName>
</protein>
<dbReference type="Pfam" id="PF00722">
    <property type="entry name" value="Glyco_hydro_16"/>
    <property type="match status" value="1"/>
</dbReference>
<proteinExistence type="inferred from homology"/>
<dbReference type="AlphaFoldDB" id="A0A2P7QS67"/>
<dbReference type="PANTHER" id="PTHR10963:SF55">
    <property type="entry name" value="GLYCOSIDE HYDROLASE FAMILY 16 PROTEIN"/>
    <property type="match status" value="1"/>
</dbReference>
<dbReference type="OrthoDB" id="9809583at2"/>
<keyword evidence="3" id="KW-0378">Hydrolase</keyword>